<gene>
    <name evidence="1" type="ORF">MTX78_11000</name>
</gene>
<organism evidence="1 2">
    <name type="scientific">Hymenobacter tibetensis</name>
    <dbReference type="NCBI Taxonomy" id="497967"/>
    <lineage>
        <taxon>Bacteria</taxon>
        <taxon>Pseudomonadati</taxon>
        <taxon>Bacteroidota</taxon>
        <taxon>Cytophagia</taxon>
        <taxon>Cytophagales</taxon>
        <taxon>Hymenobacteraceae</taxon>
        <taxon>Hymenobacter</taxon>
    </lineage>
</organism>
<sequence>MLLTYSAFQALDRQQQDCYVHLHGQFMAHRWLENYSIELYSLGSFYCERWLEQECRHLPEYRSFSTDECLAWYPSQLQQAPY</sequence>
<protein>
    <submittedName>
        <fullName evidence="1">Uncharacterized protein</fullName>
    </submittedName>
</protein>
<dbReference type="EMBL" id="CP094669">
    <property type="protein sequence ID" value="UOG77106.1"/>
    <property type="molecule type" value="Genomic_DNA"/>
</dbReference>
<dbReference type="RefSeq" id="WP_243802596.1">
    <property type="nucleotide sequence ID" value="NZ_CP094669.1"/>
</dbReference>
<name>A0ABY4D3J2_9BACT</name>
<proteinExistence type="predicted"/>
<dbReference type="Proteomes" id="UP000831113">
    <property type="component" value="Chromosome"/>
</dbReference>
<evidence type="ECO:0000313" key="1">
    <source>
        <dbReference type="EMBL" id="UOG77106.1"/>
    </source>
</evidence>
<keyword evidence="2" id="KW-1185">Reference proteome</keyword>
<reference evidence="1 2" key="1">
    <citation type="submission" date="2022-03" db="EMBL/GenBank/DDBJ databases">
        <title>Hymenobactersp. isolated from the air.</title>
        <authorList>
            <person name="Won M."/>
            <person name="Kwon S.-W."/>
        </authorList>
    </citation>
    <scope>NUCLEOTIDE SEQUENCE [LARGE SCALE GENOMIC DNA]</scope>
    <source>
        <strain evidence="1 2">KACC 21982</strain>
    </source>
</reference>
<evidence type="ECO:0000313" key="2">
    <source>
        <dbReference type="Proteomes" id="UP000831113"/>
    </source>
</evidence>
<accession>A0ABY4D3J2</accession>